<evidence type="ECO:0000256" key="1">
    <source>
        <dbReference type="ARBA" id="ARBA00005589"/>
    </source>
</evidence>
<reference evidence="5 6" key="1">
    <citation type="submission" date="2019-04" db="EMBL/GenBank/DDBJ databases">
        <authorList>
            <person name="Van Vliet M D."/>
        </authorList>
    </citation>
    <scope>NUCLEOTIDE SEQUENCE [LARGE SCALE GENOMIC DNA]</scope>
    <source>
        <strain evidence="5 6">F21</strain>
    </source>
</reference>
<dbReference type="PANTHER" id="PTHR13479:SF40">
    <property type="entry name" value="SMALL RIBOSOMAL SUBUNIT PROTEIN BS18M"/>
    <property type="match status" value="1"/>
</dbReference>
<evidence type="ECO:0000313" key="6">
    <source>
        <dbReference type="Proteomes" id="UP000346198"/>
    </source>
</evidence>
<gene>
    <name evidence="5" type="primary">rpsR</name>
    <name evidence="5" type="ORF">SCARR_02401</name>
</gene>
<keyword evidence="2 4" id="KW-0689">Ribosomal protein</keyword>
<accession>A0A6C2UK48</accession>
<dbReference type="GO" id="GO:0006412">
    <property type="term" value="P:translation"/>
    <property type="evidence" value="ECO:0007669"/>
    <property type="project" value="InterPro"/>
</dbReference>
<dbReference type="EMBL" id="CAAHFH010000001">
    <property type="protein sequence ID" value="VGO20339.1"/>
    <property type="molecule type" value="Genomic_DNA"/>
</dbReference>
<keyword evidence="3 4" id="KW-0687">Ribonucleoprotein</keyword>
<name>A0A6C2UK48_9BACT</name>
<proteinExistence type="inferred from homology"/>
<dbReference type="Gene3D" id="4.10.640.10">
    <property type="entry name" value="Ribosomal protein S18"/>
    <property type="match status" value="1"/>
</dbReference>
<evidence type="ECO:0000256" key="2">
    <source>
        <dbReference type="ARBA" id="ARBA00022980"/>
    </source>
</evidence>
<organism evidence="5 6">
    <name type="scientific">Pontiella sulfatireligans</name>
    <dbReference type="NCBI Taxonomy" id="2750658"/>
    <lineage>
        <taxon>Bacteria</taxon>
        <taxon>Pseudomonadati</taxon>
        <taxon>Kiritimatiellota</taxon>
        <taxon>Kiritimatiellia</taxon>
        <taxon>Kiritimatiellales</taxon>
        <taxon>Pontiellaceae</taxon>
        <taxon>Pontiella</taxon>
    </lineage>
</organism>
<dbReference type="GO" id="GO:0070181">
    <property type="term" value="F:small ribosomal subunit rRNA binding"/>
    <property type="evidence" value="ECO:0007669"/>
    <property type="project" value="TreeGrafter"/>
</dbReference>
<dbReference type="NCBIfam" id="TIGR00165">
    <property type="entry name" value="S18"/>
    <property type="match status" value="1"/>
</dbReference>
<dbReference type="GO" id="GO:0003735">
    <property type="term" value="F:structural constituent of ribosome"/>
    <property type="evidence" value="ECO:0007669"/>
    <property type="project" value="InterPro"/>
</dbReference>
<dbReference type="PANTHER" id="PTHR13479">
    <property type="entry name" value="30S RIBOSOMAL PROTEIN S18"/>
    <property type="match status" value="1"/>
</dbReference>
<comment type="similarity">
    <text evidence="1 4">Belongs to the bacterial ribosomal protein bS18 family.</text>
</comment>
<dbReference type="AlphaFoldDB" id="A0A6C2UK48"/>
<keyword evidence="6" id="KW-1185">Reference proteome</keyword>
<dbReference type="InterPro" id="IPR001648">
    <property type="entry name" value="Ribosomal_bS18"/>
</dbReference>
<dbReference type="InterPro" id="IPR036870">
    <property type="entry name" value="Ribosomal_bS18_sf"/>
</dbReference>
<dbReference type="Proteomes" id="UP000346198">
    <property type="component" value="Unassembled WGS sequence"/>
</dbReference>
<dbReference type="RefSeq" id="WP_136061766.1">
    <property type="nucleotide sequence ID" value="NZ_CAAHFH010000001.1"/>
</dbReference>
<evidence type="ECO:0000256" key="3">
    <source>
        <dbReference type="ARBA" id="ARBA00023274"/>
    </source>
</evidence>
<evidence type="ECO:0000256" key="4">
    <source>
        <dbReference type="RuleBase" id="RU003910"/>
    </source>
</evidence>
<dbReference type="GO" id="GO:1990904">
    <property type="term" value="C:ribonucleoprotein complex"/>
    <property type="evidence" value="ECO:0007669"/>
    <property type="project" value="UniProtKB-KW"/>
</dbReference>
<sequence length="73" mass="8495">MRRGNSRNKDDYKRDPELLRGVTSVDYKDAELLKKFMTDRGKILPGRITGANAQQQRHIKKAIRRARVMGLVR</sequence>
<protein>
    <submittedName>
        <fullName evidence="5">30S ribosomal protein S18</fullName>
    </submittedName>
</protein>
<evidence type="ECO:0000313" key="5">
    <source>
        <dbReference type="EMBL" id="VGO20339.1"/>
    </source>
</evidence>
<dbReference type="Pfam" id="PF01084">
    <property type="entry name" value="Ribosomal_S18"/>
    <property type="match status" value="1"/>
</dbReference>
<dbReference type="PRINTS" id="PR00974">
    <property type="entry name" value="RIBOSOMALS18"/>
</dbReference>
<dbReference type="GO" id="GO:0005840">
    <property type="term" value="C:ribosome"/>
    <property type="evidence" value="ECO:0007669"/>
    <property type="project" value="UniProtKB-KW"/>
</dbReference>
<dbReference type="SUPFAM" id="SSF46911">
    <property type="entry name" value="Ribosomal protein S18"/>
    <property type="match status" value="1"/>
</dbReference>